<dbReference type="OrthoDB" id="6199205at2"/>
<proteinExistence type="predicted"/>
<sequence>MKKRLLLSTLLVSSYSIANPCLETQPALNYVTEGERYGTLKATELSAQQHADLLSLMKSLAGQWQGETLGYSCVGSDSSPQQNSFAYTVSLNFAQPTPMRLQAKLDAANQQQHAIRHNQLTLIAKDNVLRVDETNDAGNIQIDALSNQQLNSWSLSRSGVVSHALKRDIQLLGRQLVVTTTVYSNGRLSSYHQSKLNRR</sequence>
<evidence type="ECO:0000313" key="3">
    <source>
        <dbReference type="Proteomes" id="UP000194841"/>
    </source>
</evidence>
<feature type="signal peptide" evidence="1">
    <location>
        <begin position="1"/>
        <end position="18"/>
    </location>
</feature>
<dbReference type="AlphaFoldDB" id="A0A244CT65"/>
<comment type="caution">
    <text evidence="2">The sequence shown here is derived from an EMBL/GenBank/DDBJ whole genome shotgun (WGS) entry which is preliminary data.</text>
</comment>
<feature type="chain" id="PRO_5011281303" evidence="1">
    <location>
        <begin position="19"/>
        <end position="199"/>
    </location>
</feature>
<protein>
    <submittedName>
        <fullName evidence="2">Uncharacterized protein</fullName>
    </submittedName>
</protein>
<dbReference type="RefSeq" id="WP_086743722.1">
    <property type="nucleotide sequence ID" value="NZ_MWPV01000002.1"/>
</dbReference>
<evidence type="ECO:0000256" key="1">
    <source>
        <dbReference type="SAM" id="SignalP"/>
    </source>
</evidence>
<organism evidence="2 3">
    <name type="scientific">Pseudoalteromonas ulvae</name>
    <dbReference type="NCBI Taxonomy" id="107327"/>
    <lineage>
        <taxon>Bacteria</taxon>
        <taxon>Pseudomonadati</taxon>
        <taxon>Pseudomonadota</taxon>
        <taxon>Gammaproteobacteria</taxon>
        <taxon>Alteromonadales</taxon>
        <taxon>Pseudoalteromonadaceae</taxon>
        <taxon>Pseudoalteromonas</taxon>
    </lineage>
</organism>
<keyword evidence="1" id="KW-0732">Signal</keyword>
<evidence type="ECO:0000313" key="2">
    <source>
        <dbReference type="EMBL" id="OUL58419.1"/>
    </source>
</evidence>
<name>A0A244CT65_PSEDV</name>
<accession>A0A244CT65</accession>
<keyword evidence="3" id="KW-1185">Reference proteome</keyword>
<reference evidence="2 3" key="1">
    <citation type="submission" date="2017-02" db="EMBL/GenBank/DDBJ databases">
        <title>Pseudoalteromonas ulvae TC14 Genome.</title>
        <authorList>
            <person name="Molmeret M."/>
        </authorList>
    </citation>
    <scope>NUCLEOTIDE SEQUENCE [LARGE SCALE GENOMIC DNA]</scope>
    <source>
        <strain evidence="2">TC14</strain>
    </source>
</reference>
<gene>
    <name evidence="2" type="ORF">B1199_08795</name>
</gene>
<dbReference type="Proteomes" id="UP000194841">
    <property type="component" value="Unassembled WGS sequence"/>
</dbReference>
<dbReference type="EMBL" id="MWPV01000002">
    <property type="protein sequence ID" value="OUL58419.1"/>
    <property type="molecule type" value="Genomic_DNA"/>
</dbReference>